<dbReference type="InterPro" id="IPR050109">
    <property type="entry name" value="HTH-type_TetR-like_transc_reg"/>
</dbReference>
<dbReference type="Pfam" id="PF16859">
    <property type="entry name" value="TetR_C_11"/>
    <property type="match status" value="1"/>
</dbReference>
<keyword evidence="2" id="KW-0805">Transcription regulation</keyword>
<dbReference type="Gene3D" id="1.10.10.60">
    <property type="entry name" value="Homeodomain-like"/>
    <property type="match status" value="1"/>
</dbReference>
<keyword evidence="8" id="KW-1185">Reference proteome</keyword>
<dbReference type="Gene3D" id="1.10.357.10">
    <property type="entry name" value="Tetracycline Repressor, domain 2"/>
    <property type="match status" value="1"/>
</dbReference>
<evidence type="ECO:0000256" key="1">
    <source>
        <dbReference type="ARBA" id="ARBA00022491"/>
    </source>
</evidence>
<dbReference type="GO" id="GO:0000976">
    <property type="term" value="F:transcription cis-regulatory region binding"/>
    <property type="evidence" value="ECO:0007669"/>
    <property type="project" value="TreeGrafter"/>
</dbReference>
<dbReference type="PANTHER" id="PTHR30055:SF148">
    <property type="entry name" value="TETR-FAMILY TRANSCRIPTIONAL REGULATOR"/>
    <property type="match status" value="1"/>
</dbReference>
<name>A0A1L1PD68_HYDIT</name>
<accession>A0A1L1PD68</accession>
<evidence type="ECO:0000313" key="7">
    <source>
        <dbReference type="EMBL" id="CDN87938.1"/>
    </source>
</evidence>
<evidence type="ECO:0000313" key="8">
    <source>
        <dbReference type="Proteomes" id="UP000028878"/>
    </source>
</evidence>
<reference evidence="8" key="1">
    <citation type="submission" date="2014-02" db="EMBL/GenBank/DDBJ databases">
        <authorList>
            <person name="Gan H."/>
        </authorList>
    </citation>
    <scope>NUCLEOTIDE SEQUENCE [LARGE SCALE GENOMIC DNA]</scope>
    <source>
        <strain evidence="8">S1</strain>
    </source>
</reference>
<dbReference type="Proteomes" id="UP000028878">
    <property type="component" value="Unassembled WGS sequence"/>
</dbReference>
<dbReference type="InterPro" id="IPR001647">
    <property type="entry name" value="HTH_TetR"/>
</dbReference>
<evidence type="ECO:0000256" key="5">
    <source>
        <dbReference type="PROSITE-ProRule" id="PRU00335"/>
    </source>
</evidence>
<dbReference type="GO" id="GO:0003700">
    <property type="term" value="F:DNA-binding transcription factor activity"/>
    <property type="evidence" value="ECO:0007669"/>
    <property type="project" value="TreeGrafter"/>
</dbReference>
<feature type="domain" description="HTH tetR-type" evidence="6">
    <location>
        <begin position="18"/>
        <end position="78"/>
    </location>
</feature>
<protein>
    <submittedName>
        <fullName evidence="7">TetR family transcriptional regulator</fullName>
    </submittedName>
</protein>
<dbReference type="PANTHER" id="PTHR30055">
    <property type="entry name" value="HTH-TYPE TRANSCRIPTIONAL REGULATOR RUTR"/>
    <property type="match status" value="1"/>
</dbReference>
<dbReference type="InterPro" id="IPR009057">
    <property type="entry name" value="Homeodomain-like_sf"/>
</dbReference>
<sequence>MPTPPPSDRSGRGRPRNPQTHEAILGAARDLLRSQGYARFSIERVAADAGVSKASIYRRWPTKGALLLDLYMAGLPSDAIAADAPSLRDELHRYLLATIRRVNDEGWREILRSLVAEAQYDEGTARLMQDKVIRPRREAGLRLLHSAQRRKEIAADGDLELILDMLFGPLWYRLLFDHAPIDEDFASRLLELVLHALKSPRRAKG</sequence>
<reference evidence="8" key="2">
    <citation type="submission" date="2014-11" db="EMBL/GenBank/DDBJ databases">
        <title>Draft genome sequence of Hydrogenophaga intermedia S1.</title>
        <authorList>
            <person name="Gan H.M."/>
            <person name="Chew T.H."/>
            <person name="Stolz A."/>
        </authorList>
    </citation>
    <scope>NUCLEOTIDE SEQUENCE [LARGE SCALE GENOMIC DNA]</scope>
    <source>
        <strain evidence="8">S1</strain>
    </source>
</reference>
<keyword evidence="1" id="KW-0678">Repressor</keyword>
<evidence type="ECO:0000256" key="2">
    <source>
        <dbReference type="ARBA" id="ARBA00023015"/>
    </source>
</evidence>
<dbReference type="InterPro" id="IPR011075">
    <property type="entry name" value="TetR_C"/>
</dbReference>
<gene>
    <name evidence="7" type="ORF">BN948_02366</name>
</gene>
<dbReference type="PROSITE" id="PS50977">
    <property type="entry name" value="HTH_TETR_2"/>
    <property type="match status" value="1"/>
</dbReference>
<dbReference type="InterPro" id="IPR023772">
    <property type="entry name" value="DNA-bd_HTH_TetR-type_CS"/>
</dbReference>
<proteinExistence type="predicted"/>
<dbReference type="SUPFAM" id="SSF48498">
    <property type="entry name" value="Tetracyclin repressor-like, C-terminal domain"/>
    <property type="match status" value="1"/>
</dbReference>
<dbReference type="EMBL" id="CCAE010000017">
    <property type="protein sequence ID" value="CDN87938.1"/>
    <property type="molecule type" value="Genomic_DNA"/>
</dbReference>
<dbReference type="RefSeq" id="WP_009515203.1">
    <property type="nucleotide sequence ID" value="NZ_CCAE010000017.1"/>
</dbReference>
<dbReference type="SUPFAM" id="SSF46689">
    <property type="entry name" value="Homeodomain-like"/>
    <property type="match status" value="1"/>
</dbReference>
<keyword evidence="3 5" id="KW-0238">DNA-binding</keyword>
<dbReference type="PROSITE" id="PS01081">
    <property type="entry name" value="HTH_TETR_1"/>
    <property type="match status" value="1"/>
</dbReference>
<dbReference type="InterPro" id="IPR036271">
    <property type="entry name" value="Tet_transcr_reg_TetR-rel_C_sf"/>
</dbReference>
<dbReference type="AlphaFoldDB" id="A0A1L1PD68"/>
<dbReference type="Pfam" id="PF00440">
    <property type="entry name" value="TetR_N"/>
    <property type="match status" value="1"/>
</dbReference>
<evidence type="ECO:0000256" key="3">
    <source>
        <dbReference type="ARBA" id="ARBA00023125"/>
    </source>
</evidence>
<organism evidence="7 8">
    <name type="scientific">Hydrogenophaga intermedia</name>
    <dbReference type="NCBI Taxonomy" id="65786"/>
    <lineage>
        <taxon>Bacteria</taxon>
        <taxon>Pseudomonadati</taxon>
        <taxon>Pseudomonadota</taxon>
        <taxon>Betaproteobacteria</taxon>
        <taxon>Burkholderiales</taxon>
        <taxon>Comamonadaceae</taxon>
        <taxon>Hydrogenophaga</taxon>
    </lineage>
</organism>
<evidence type="ECO:0000259" key="6">
    <source>
        <dbReference type="PROSITE" id="PS50977"/>
    </source>
</evidence>
<evidence type="ECO:0000256" key="4">
    <source>
        <dbReference type="ARBA" id="ARBA00023163"/>
    </source>
</evidence>
<feature type="DNA-binding region" description="H-T-H motif" evidence="5">
    <location>
        <begin position="41"/>
        <end position="60"/>
    </location>
</feature>
<dbReference type="PRINTS" id="PR00455">
    <property type="entry name" value="HTHTETR"/>
</dbReference>
<keyword evidence="4" id="KW-0804">Transcription</keyword>